<evidence type="ECO:0000256" key="2">
    <source>
        <dbReference type="SAM" id="SignalP"/>
    </source>
</evidence>
<feature type="compositionally biased region" description="Basic residues" evidence="1">
    <location>
        <begin position="97"/>
        <end position="133"/>
    </location>
</feature>
<accession>A0A653DDW0</accession>
<sequence length="166" mass="20384">MTKACCKVLLLLYITVHIFITKQLLQKSQKHHTHHEVHLRSCFGFDRGVSCYFHPSERRSRIKWWCNSCWWCERQKVRRSAYRGGQRCFQRGQTGQRTHRRRKGEKNRDHREHRKGGWSKGRRRKRNSCQRSRPVCRRSIRKVCRKSSCRRWLQKRSCRSSWDRET</sequence>
<feature type="chain" id="PRO_5024849894" description="Secreted protein" evidence="2">
    <location>
        <begin position="22"/>
        <end position="166"/>
    </location>
</feature>
<dbReference type="AlphaFoldDB" id="A0A653DDW0"/>
<evidence type="ECO:0000313" key="4">
    <source>
        <dbReference type="Proteomes" id="UP000410492"/>
    </source>
</evidence>
<keyword evidence="4" id="KW-1185">Reference proteome</keyword>
<dbReference type="EMBL" id="CAACVG010011276">
    <property type="protein sequence ID" value="VEN57721.1"/>
    <property type="molecule type" value="Genomic_DNA"/>
</dbReference>
<organism evidence="3 4">
    <name type="scientific">Callosobruchus maculatus</name>
    <name type="common">Southern cowpea weevil</name>
    <name type="synonym">Pulse bruchid</name>
    <dbReference type="NCBI Taxonomy" id="64391"/>
    <lineage>
        <taxon>Eukaryota</taxon>
        <taxon>Metazoa</taxon>
        <taxon>Ecdysozoa</taxon>
        <taxon>Arthropoda</taxon>
        <taxon>Hexapoda</taxon>
        <taxon>Insecta</taxon>
        <taxon>Pterygota</taxon>
        <taxon>Neoptera</taxon>
        <taxon>Endopterygota</taxon>
        <taxon>Coleoptera</taxon>
        <taxon>Polyphaga</taxon>
        <taxon>Cucujiformia</taxon>
        <taxon>Chrysomeloidea</taxon>
        <taxon>Chrysomelidae</taxon>
        <taxon>Bruchinae</taxon>
        <taxon>Bruchini</taxon>
        <taxon>Callosobruchus</taxon>
    </lineage>
</organism>
<protein>
    <recommendedName>
        <fullName evidence="5">Secreted protein</fullName>
    </recommendedName>
</protein>
<evidence type="ECO:0000313" key="3">
    <source>
        <dbReference type="EMBL" id="VEN57721.1"/>
    </source>
</evidence>
<proteinExistence type="predicted"/>
<keyword evidence="2" id="KW-0732">Signal</keyword>
<evidence type="ECO:0008006" key="5">
    <source>
        <dbReference type="Google" id="ProtNLM"/>
    </source>
</evidence>
<feature type="signal peptide" evidence="2">
    <location>
        <begin position="1"/>
        <end position="21"/>
    </location>
</feature>
<reference evidence="3 4" key="1">
    <citation type="submission" date="2019-01" db="EMBL/GenBank/DDBJ databases">
        <authorList>
            <person name="Sayadi A."/>
        </authorList>
    </citation>
    <scope>NUCLEOTIDE SEQUENCE [LARGE SCALE GENOMIC DNA]</scope>
</reference>
<feature type="region of interest" description="Disordered" evidence="1">
    <location>
        <begin position="90"/>
        <end position="133"/>
    </location>
</feature>
<evidence type="ECO:0000256" key="1">
    <source>
        <dbReference type="SAM" id="MobiDB-lite"/>
    </source>
</evidence>
<gene>
    <name evidence="3" type="ORF">CALMAC_LOCUS16283</name>
</gene>
<dbReference type="Proteomes" id="UP000410492">
    <property type="component" value="Unassembled WGS sequence"/>
</dbReference>
<name>A0A653DDW0_CALMS</name>